<evidence type="ECO:0000256" key="1">
    <source>
        <dbReference type="ARBA" id="ARBA00023015"/>
    </source>
</evidence>
<dbReference type="InterPro" id="IPR003313">
    <property type="entry name" value="AraC-bd"/>
</dbReference>
<keyword evidence="1" id="KW-0805">Transcription regulation</keyword>
<gene>
    <name evidence="5" type="ORF">G9U52_21710</name>
</gene>
<dbReference type="Gene3D" id="1.10.10.60">
    <property type="entry name" value="Homeodomain-like"/>
    <property type="match status" value="2"/>
</dbReference>
<dbReference type="EMBL" id="JAAOIW010000008">
    <property type="protein sequence ID" value="NHN32461.1"/>
    <property type="molecule type" value="Genomic_DNA"/>
</dbReference>
<dbReference type="InterPro" id="IPR020449">
    <property type="entry name" value="Tscrpt_reg_AraC-type_HTH"/>
</dbReference>
<reference evidence="5" key="1">
    <citation type="submission" date="2020-03" db="EMBL/GenBank/DDBJ databases">
        <title>Draft sequencing of Paenibacilllus sp. S3N08.</title>
        <authorList>
            <person name="Kim D.-U."/>
        </authorList>
    </citation>
    <scope>NUCLEOTIDE SEQUENCE</scope>
    <source>
        <strain evidence="5">S3N08</strain>
    </source>
</reference>
<organism evidence="5 6">
    <name type="scientific">Paenibacillus agricola</name>
    <dbReference type="NCBI Taxonomy" id="2716264"/>
    <lineage>
        <taxon>Bacteria</taxon>
        <taxon>Bacillati</taxon>
        <taxon>Bacillota</taxon>
        <taxon>Bacilli</taxon>
        <taxon>Bacillales</taxon>
        <taxon>Paenibacillaceae</taxon>
        <taxon>Paenibacillus</taxon>
    </lineage>
</organism>
<dbReference type="Pfam" id="PF12833">
    <property type="entry name" value="HTH_18"/>
    <property type="match status" value="1"/>
</dbReference>
<sequence>MDYQRTTLKQTLVVDKLITMYYFEFAKNYMFHGEQHDFWEFVYIDKGEVDVTADSRRHLLKSGMIIFHKPNEFHRFHACNGTAPNIVVISFECKSPAMKQFEQQVLSLETEERNLLASMVNEGMNAFEFPFHHPLVRRDDSPIGSEQLVRVYLESFLLRLLRKFSLPFGKPKGPALAAAAKEKADYEVVQHALHFMQQNIDSPLSLSDISHSLHVARTKLKDLFKEQTGEPIMRYFTSLRMEHAKMLIREQAYNFTEISSQLGFSSPHYFSKSFKKITGMTPSEYARSVKARSSAAPLGKLFLN</sequence>
<dbReference type="InterPro" id="IPR014710">
    <property type="entry name" value="RmlC-like_jellyroll"/>
</dbReference>
<dbReference type="PRINTS" id="PR00032">
    <property type="entry name" value="HTHARAC"/>
</dbReference>
<dbReference type="PROSITE" id="PS01124">
    <property type="entry name" value="HTH_ARAC_FAMILY_2"/>
    <property type="match status" value="1"/>
</dbReference>
<evidence type="ECO:0000256" key="2">
    <source>
        <dbReference type="ARBA" id="ARBA00023125"/>
    </source>
</evidence>
<dbReference type="InterPro" id="IPR018060">
    <property type="entry name" value="HTH_AraC"/>
</dbReference>
<accession>A0ABX0JB13</accession>
<dbReference type="Gene3D" id="2.60.120.10">
    <property type="entry name" value="Jelly Rolls"/>
    <property type="match status" value="1"/>
</dbReference>
<dbReference type="Proteomes" id="UP001165962">
    <property type="component" value="Unassembled WGS sequence"/>
</dbReference>
<dbReference type="InterPro" id="IPR037923">
    <property type="entry name" value="HTH-like"/>
</dbReference>
<comment type="caution">
    <text evidence="5">The sequence shown here is derived from an EMBL/GenBank/DDBJ whole genome shotgun (WGS) entry which is preliminary data.</text>
</comment>
<keyword evidence="6" id="KW-1185">Reference proteome</keyword>
<proteinExistence type="predicted"/>
<evidence type="ECO:0000313" key="6">
    <source>
        <dbReference type="Proteomes" id="UP001165962"/>
    </source>
</evidence>
<keyword evidence="2" id="KW-0238">DNA-binding</keyword>
<dbReference type="PANTHER" id="PTHR43280">
    <property type="entry name" value="ARAC-FAMILY TRANSCRIPTIONAL REGULATOR"/>
    <property type="match status" value="1"/>
</dbReference>
<name>A0ABX0JB13_9BACL</name>
<evidence type="ECO:0000256" key="3">
    <source>
        <dbReference type="ARBA" id="ARBA00023163"/>
    </source>
</evidence>
<dbReference type="PANTHER" id="PTHR43280:SF2">
    <property type="entry name" value="HTH-TYPE TRANSCRIPTIONAL REGULATOR EXSA"/>
    <property type="match status" value="1"/>
</dbReference>
<dbReference type="InterPro" id="IPR018062">
    <property type="entry name" value="HTH_AraC-typ_CS"/>
</dbReference>
<dbReference type="SUPFAM" id="SSF51215">
    <property type="entry name" value="Regulatory protein AraC"/>
    <property type="match status" value="1"/>
</dbReference>
<dbReference type="RefSeq" id="WP_166152746.1">
    <property type="nucleotide sequence ID" value="NZ_JAAOIW010000008.1"/>
</dbReference>
<evidence type="ECO:0000313" key="5">
    <source>
        <dbReference type="EMBL" id="NHN32461.1"/>
    </source>
</evidence>
<keyword evidence="3" id="KW-0804">Transcription</keyword>
<dbReference type="InterPro" id="IPR009057">
    <property type="entry name" value="Homeodomain-like_sf"/>
</dbReference>
<feature type="domain" description="HTH araC/xylS-type" evidence="4">
    <location>
        <begin position="190"/>
        <end position="288"/>
    </location>
</feature>
<evidence type="ECO:0000259" key="4">
    <source>
        <dbReference type="PROSITE" id="PS01124"/>
    </source>
</evidence>
<dbReference type="SMART" id="SM00342">
    <property type="entry name" value="HTH_ARAC"/>
    <property type="match status" value="1"/>
</dbReference>
<dbReference type="SUPFAM" id="SSF46689">
    <property type="entry name" value="Homeodomain-like"/>
    <property type="match status" value="2"/>
</dbReference>
<dbReference type="Pfam" id="PF02311">
    <property type="entry name" value="AraC_binding"/>
    <property type="match status" value="1"/>
</dbReference>
<protein>
    <submittedName>
        <fullName evidence="5">AraC family transcriptional regulator</fullName>
    </submittedName>
</protein>
<dbReference type="PROSITE" id="PS00041">
    <property type="entry name" value="HTH_ARAC_FAMILY_1"/>
    <property type="match status" value="1"/>
</dbReference>